<evidence type="ECO:0000256" key="1">
    <source>
        <dbReference type="SAM" id="MobiDB-lite"/>
    </source>
</evidence>
<name>A0AAD7WJD9_9TELE</name>
<accession>A0AAD7WJD9</accession>
<feature type="compositionally biased region" description="Basic residues" evidence="1">
    <location>
        <begin position="112"/>
        <end position="121"/>
    </location>
</feature>
<dbReference type="AlphaFoldDB" id="A0AAD7WJD9"/>
<protein>
    <submittedName>
        <fullName evidence="2">Uncharacterized protein</fullName>
    </submittedName>
</protein>
<gene>
    <name evidence="2" type="ORF">AAFF_G00430480</name>
</gene>
<feature type="region of interest" description="Disordered" evidence="1">
    <location>
        <begin position="88"/>
        <end position="121"/>
    </location>
</feature>
<reference evidence="2" key="1">
    <citation type="journal article" date="2023" name="Science">
        <title>Genome structures resolve the early diversification of teleost fishes.</title>
        <authorList>
            <person name="Parey E."/>
            <person name="Louis A."/>
            <person name="Montfort J."/>
            <person name="Bouchez O."/>
            <person name="Roques C."/>
            <person name="Iampietro C."/>
            <person name="Lluch J."/>
            <person name="Castinel A."/>
            <person name="Donnadieu C."/>
            <person name="Desvignes T."/>
            <person name="Floi Bucao C."/>
            <person name="Jouanno E."/>
            <person name="Wen M."/>
            <person name="Mejri S."/>
            <person name="Dirks R."/>
            <person name="Jansen H."/>
            <person name="Henkel C."/>
            <person name="Chen W.J."/>
            <person name="Zahm M."/>
            <person name="Cabau C."/>
            <person name="Klopp C."/>
            <person name="Thompson A.W."/>
            <person name="Robinson-Rechavi M."/>
            <person name="Braasch I."/>
            <person name="Lecointre G."/>
            <person name="Bobe J."/>
            <person name="Postlethwait J.H."/>
            <person name="Berthelot C."/>
            <person name="Roest Crollius H."/>
            <person name="Guiguen Y."/>
        </authorList>
    </citation>
    <scope>NUCLEOTIDE SEQUENCE</scope>
    <source>
        <strain evidence="2">NC1722</strain>
    </source>
</reference>
<feature type="compositionally biased region" description="Polar residues" evidence="1">
    <location>
        <begin position="93"/>
        <end position="109"/>
    </location>
</feature>
<proteinExistence type="predicted"/>
<dbReference type="EMBL" id="JAINUG010000092">
    <property type="protein sequence ID" value="KAJ8398204.1"/>
    <property type="molecule type" value="Genomic_DNA"/>
</dbReference>
<evidence type="ECO:0000313" key="3">
    <source>
        <dbReference type="Proteomes" id="UP001221898"/>
    </source>
</evidence>
<organism evidence="2 3">
    <name type="scientific">Aldrovandia affinis</name>
    <dbReference type="NCBI Taxonomy" id="143900"/>
    <lineage>
        <taxon>Eukaryota</taxon>
        <taxon>Metazoa</taxon>
        <taxon>Chordata</taxon>
        <taxon>Craniata</taxon>
        <taxon>Vertebrata</taxon>
        <taxon>Euteleostomi</taxon>
        <taxon>Actinopterygii</taxon>
        <taxon>Neopterygii</taxon>
        <taxon>Teleostei</taxon>
        <taxon>Notacanthiformes</taxon>
        <taxon>Halosauridae</taxon>
        <taxon>Aldrovandia</taxon>
    </lineage>
</organism>
<evidence type="ECO:0000313" key="2">
    <source>
        <dbReference type="EMBL" id="KAJ8398204.1"/>
    </source>
</evidence>
<dbReference type="Proteomes" id="UP001221898">
    <property type="component" value="Unassembled WGS sequence"/>
</dbReference>
<sequence length="121" mass="13412">MTCFLGWIGKGVLIGSPRGPFSALIPPVRHHLSPVPRTEWSQARRWQMRALMSEEKQAVACGRRGAPLIPRRAPLSLPGRWRDAVGALLPDNYQPSPQMEMSASLTGPSSCHRLRPRPPLT</sequence>
<comment type="caution">
    <text evidence="2">The sequence shown here is derived from an EMBL/GenBank/DDBJ whole genome shotgun (WGS) entry which is preliminary data.</text>
</comment>
<keyword evidence="3" id="KW-1185">Reference proteome</keyword>